<gene>
    <name evidence="3" type="ORF">DCG65_01545</name>
    <name evidence="4" type="ORF">HY36_05505</name>
</gene>
<comment type="caution">
    <text evidence="4">The sequence shown here is derived from an EMBL/GenBank/DDBJ whole genome shotgun (WGS) entry which is preliminary data.</text>
</comment>
<dbReference type="EMBL" id="AWFH01000023">
    <property type="protein sequence ID" value="KCZ60435.1"/>
    <property type="molecule type" value="Genomic_DNA"/>
</dbReference>
<reference evidence="3 6" key="2">
    <citation type="journal article" date="2018" name="Nat. Biotechnol.">
        <title>A standardized bacterial taxonomy based on genome phylogeny substantially revises the tree of life.</title>
        <authorList>
            <person name="Parks D.H."/>
            <person name="Chuvochina M."/>
            <person name="Waite D.W."/>
            <person name="Rinke C."/>
            <person name="Skarshewski A."/>
            <person name="Chaumeil P.A."/>
            <person name="Hugenholtz P."/>
        </authorList>
    </citation>
    <scope>NUCLEOTIDE SEQUENCE [LARGE SCALE GENOMIC DNA]</scope>
    <source>
        <strain evidence="3">UBA8557</strain>
    </source>
</reference>
<protein>
    <submittedName>
        <fullName evidence="4">Uncharacterized protein</fullName>
    </submittedName>
</protein>
<feature type="transmembrane region" description="Helical" evidence="2">
    <location>
        <begin position="21"/>
        <end position="44"/>
    </location>
</feature>
<dbReference type="AlphaFoldDB" id="A0A059E0R1"/>
<evidence type="ECO:0000313" key="3">
    <source>
        <dbReference type="EMBL" id="HAE93213.1"/>
    </source>
</evidence>
<name>A0A059E0R1_9PROT</name>
<accession>A0A059E0R1</accession>
<dbReference type="Proteomes" id="UP000259173">
    <property type="component" value="Unassembled WGS sequence"/>
</dbReference>
<keyword evidence="2" id="KW-1133">Transmembrane helix</keyword>
<evidence type="ECO:0000256" key="1">
    <source>
        <dbReference type="SAM" id="MobiDB-lite"/>
    </source>
</evidence>
<proteinExistence type="predicted"/>
<dbReference type="GeneID" id="92501176"/>
<dbReference type="RefSeq" id="WP_035552289.1">
    <property type="nucleotide sequence ID" value="NZ_AWFH01000023.1"/>
</dbReference>
<reference evidence="4 5" key="1">
    <citation type="journal article" date="2014" name="Antonie Van Leeuwenhoek">
        <title>Hyphomonas beringensis sp. nov. and Hyphomonas chukchiensis sp. nov., isolated from surface seawater of the Bering Sea and Chukchi Sea.</title>
        <authorList>
            <person name="Li C."/>
            <person name="Lai Q."/>
            <person name="Li G."/>
            <person name="Dong C."/>
            <person name="Wang J."/>
            <person name="Liao Y."/>
            <person name="Shao Z."/>
        </authorList>
    </citation>
    <scope>NUCLEOTIDE SEQUENCE [LARGE SCALE GENOMIC DNA]</scope>
    <source>
        <strain evidence="4 5">22II1-22F38</strain>
    </source>
</reference>
<dbReference type="Proteomes" id="UP000024547">
    <property type="component" value="Unassembled WGS sequence"/>
</dbReference>
<keyword evidence="2" id="KW-0472">Membrane</keyword>
<feature type="region of interest" description="Disordered" evidence="1">
    <location>
        <begin position="84"/>
        <end position="127"/>
    </location>
</feature>
<evidence type="ECO:0000313" key="5">
    <source>
        <dbReference type="Proteomes" id="UP000024547"/>
    </source>
</evidence>
<sequence>MVFKMIMDASSEEEKPVVRGFLKHLILGFAVGVAVGSALFILLLMSLQGMDLDMPLLWIFAMMLQCGPVGGLVGIGIYLSKVTERDSDKDDDDDSGPGGNAAEPIQSEQIVVRPGAQPARGLKPSKA</sequence>
<organism evidence="4 5">
    <name type="scientific">Hyphomonas atlantica</name>
    <dbReference type="NCBI Taxonomy" id="1280948"/>
    <lineage>
        <taxon>Bacteria</taxon>
        <taxon>Pseudomonadati</taxon>
        <taxon>Pseudomonadota</taxon>
        <taxon>Alphaproteobacteria</taxon>
        <taxon>Hyphomonadales</taxon>
        <taxon>Hyphomonadaceae</taxon>
        <taxon>Hyphomonas</taxon>
    </lineage>
</organism>
<dbReference type="OrthoDB" id="7620002at2"/>
<dbReference type="PATRIC" id="fig|1280948.3.peg.2156"/>
<evidence type="ECO:0000313" key="4">
    <source>
        <dbReference type="EMBL" id="KCZ60435.1"/>
    </source>
</evidence>
<keyword evidence="2" id="KW-0812">Transmembrane</keyword>
<dbReference type="EMBL" id="DMBR01000044">
    <property type="protein sequence ID" value="HAE93213.1"/>
    <property type="molecule type" value="Genomic_DNA"/>
</dbReference>
<keyword evidence="5" id="KW-1185">Reference proteome</keyword>
<evidence type="ECO:0000313" key="6">
    <source>
        <dbReference type="Proteomes" id="UP000259173"/>
    </source>
</evidence>
<evidence type="ECO:0000256" key="2">
    <source>
        <dbReference type="SAM" id="Phobius"/>
    </source>
</evidence>
<feature type="transmembrane region" description="Helical" evidence="2">
    <location>
        <begin position="56"/>
        <end position="79"/>
    </location>
</feature>